<evidence type="ECO:0000313" key="2">
    <source>
        <dbReference type="EMBL" id="ABC31091.1"/>
    </source>
</evidence>
<gene>
    <name evidence="2" type="ordered locus">HCH_04386</name>
</gene>
<dbReference type="KEGG" id="hch:HCH_04386"/>
<name>Q2SE33_HAHCH</name>
<keyword evidence="1" id="KW-0732">Signal</keyword>
<accession>Q2SE33</accession>
<keyword evidence="3" id="KW-1185">Reference proteome</keyword>
<dbReference type="AlphaFoldDB" id="Q2SE33"/>
<protein>
    <submittedName>
        <fullName evidence="2">Uncharacterized protein</fullName>
    </submittedName>
</protein>
<evidence type="ECO:0000313" key="3">
    <source>
        <dbReference type="Proteomes" id="UP000000238"/>
    </source>
</evidence>
<dbReference type="HOGENOM" id="CLU_192805_2_1_6"/>
<dbReference type="EMBL" id="CP000155">
    <property type="protein sequence ID" value="ABC31091.1"/>
    <property type="molecule type" value="Genomic_DNA"/>
</dbReference>
<dbReference type="OrthoDB" id="6106414at2"/>
<reference evidence="2 3" key="1">
    <citation type="journal article" date="2005" name="Nucleic Acids Res.">
        <title>Genomic blueprint of Hahella chejuensis, a marine microbe producing an algicidal agent.</title>
        <authorList>
            <person name="Jeong H."/>
            <person name="Yim J.H."/>
            <person name="Lee C."/>
            <person name="Choi S.-H."/>
            <person name="Park Y.K."/>
            <person name="Yoon S.H."/>
            <person name="Hur C.-G."/>
            <person name="Kang H.-Y."/>
            <person name="Kim D."/>
            <person name="Lee H.H."/>
            <person name="Park K.H."/>
            <person name="Park S.-H."/>
            <person name="Park H.-S."/>
            <person name="Lee H.K."/>
            <person name="Oh T.K."/>
            <person name="Kim J.F."/>
        </authorList>
    </citation>
    <scope>NUCLEOTIDE SEQUENCE [LARGE SCALE GENOMIC DNA]</scope>
    <source>
        <strain evidence="2 3">KCTC 2396</strain>
    </source>
</reference>
<feature type="signal peptide" evidence="1">
    <location>
        <begin position="1"/>
        <end position="25"/>
    </location>
</feature>
<dbReference type="eggNOG" id="ENOG5033AAV">
    <property type="taxonomic scope" value="Bacteria"/>
</dbReference>
<organism evidence="2 3">
    <name type="scientific">Hahella chejuensis (strain KCTC 2396)</name>
    <dbReference type="NCBI Taxonomy" id="349521"/>
    <lineage>
        <taxon>Bacteria</taxon>
        <taxon>Pseudomonadati</taxon>
        <taxon>Pseudomonadota</taxon>
        <taxon>Gammaproteobacteria</taxon>
        <taxon>Oceanospirillales</taxon>
        <taxon>Hahellaceae</taxon>
        <taxon>Hahella</taxon>
    </lineage>
</organism>
<evidence type="ECO:0000256" key="1">
    <source>
        <dbReference type="SAM" id="SignalP"/>
    </source>
</evidence>
<sequence>MNTFTDLLKAMIIAAPLAFSLTACDADDGEAEQIGEEVDRALTDAGNRLEDTCESVKEGVNARDQDC</sequence>
<dbReference type="STRING" id="349521.HCH_04386"/>
<dbReference type="RefSeq" id="WP_011398158.1">
    <property type="nucleotide sequence ID" value="NC_007645.1"/>
</dbReference>
<proteinExistence type="predicted"/>
<dbReference type="Proteomes" id="UP000000238">
    <property type="component" value="Chromosome"/>
</dbReference>
<feature type="chain" id="PRO_5004214989" evidence="1">
    <location>
        <begin position="26"/>
        <end position="67"/>
    </location>
</feature>